<keyword evidence="2" id="KW-1185">Reference proteome</keyword>
<accession>A0ACD1E551</accession>
<dbReference type="EMBL" id="CP076544">
    <property type="protein sequence ID" value="QWS34045.1"/>
    <property type="molecule type" value="Genomic_DNA"/>
</dbReference>
<reference evidence="1" key="1">
    <citation type="submission" date="2021-06" db="EMBL/GenBank/DDBJ databases">
        <authorList>
            <person name="Ellington A.J."/>
            <person name="Bryan N.C."/>
            <person name="Christner B.C."/>
            <person name="Reisch C.R."/>
        </authorList>
    </citation>
    <scope>NUCLEOTIDE SEQUENCE</scope>
    <source>
        <strain evidence="1">L6-1</strain>
    </source>
</reference>
<gene>
    <name evidence="1" type="ORF">KM842_02245</name>
</gene>
<dbReference type="Proteomes" id="UP000681794">
    <property type="component" value="Chromosome"/>
</dbReference>
<protein>
    <submittedName>
        <fullName evidence="1">Phage major capsid protein</fullName>
    </submittedName>
</protein>
<name>A0ACD1E551_9MICO</name>
<evidence type="ECO:0000313" key="1">
    <source>
        <dbReference type="EMBL" id="QWS34045.1"/>
    </source>
</evidence>
<evidence type="ECO:0000313" key="2">
    <source>
        <dbReference type="Proteomes" id="UP000681794"/>
    </source>
</evidence>
<proteinExistence type="predicted"/>
<sequence length="282" mass="29420">MSPNPITTTDSAKAWSPDLQTFAAQDVIPEALVLQTSTVAGSIEGDEPAVRVAYVDDADAQFTAEGADIPEAEPTLSEVLVHTGKVTLLVRVSREQYVQNGTADILSDSARRAVLKKANEAYLSQVIPTPPAVTPPGGVLTHPGIQDGGQIATNLDALADAFTLVEIAGGNVTHLLAAPDTWGALRKLKKGSSSNESLLGAGTDDAEKRILNTPVFTSNAVPSGTLALLDKSAIVSAAGAVQVATSEHAYFGSDSIALRVTFRFGQNLVRPKRIAKLSLKLS</sequence>
<organism evidence="1 2">
    <name type="scientific">Curtobacterium aetherium</name>
    <dbReference type="NCBI Taxonomy" id="2841594"/>
    <lineage>
        <taxon>Bacteria</taxon>
        <taxon>Bacillati</taxon>
        <taxon>Actinomycetota</taxon>
        <taxon>Actinomycetes</taxon>
        <taxon>Micrococcales</taxon>
        <taxon>Microbacteriaceae</taxon>
        <taxon>Curtobacterium</taxon>
    </lineage>
</organism>